<accession>J0D0Y5</accession>
<feature type="compositionally biased region" description="Basic and acidic residues" evidence="1">
    <location>
        <begin position="31"/>
        <end position="41"/>
    </location>
</feature>
<keyword evidence="3" id="KW-1185">Reference proteome</keyword>
<name>J0D0Y5_AURST</name>
<evidence type="ECO:0000256" key="1">
    <source>
        <dbReference type="SAM" id="MobiDB-lite"/>
    </source>
</evidence>
<dbReference type="Proteomes" id="UP000006514">
    <property type="component" value="Unassembled WGS sequence"/>
</dbReference>
<feature type="compositionally biased region" description="Basic and acidic residues" evidence="1">
    <location>
        <begin position="246"/>
        <end position="260"/>
    </location>
</feature>
<protein>
    <submittedName>
        <fullName evidence="2">Uncharacterized protein</fullName>
    </submittedName>
</protein>
<sequence>MQGSWGMTATAWPRQRQDAAQQVNLLAAQVSRREAKLEAKPKSPSPRPSSSRPTLVNSQQKRKALGAAPLARALHPQTGAAARAEVHVLLAAPPIVPALEFFAATNIVLEDGITGQHRERDRLGALPAHPKPGRILSRRALEAECVRLRRRARNLEADAVSGAYHSNDGPHEKAPDTTVWPARPLPPIDLRPSSRTSPPVQQSYPAQSLHPSYAASDALDPHRAAPGLRDQRVAHTGPGRRRRVRARDGRAARLRGAADA</sequence>
<feature type="region of interest" description="Disordered" evidence="1">
    <location>
        <begin position="1"/>
        <end position="64"/>
    </location>
</feature>
<feature type="compositionally biased region" description="Polar residues" evidence="1">
    <location>
        <begin position="193"/>
        <end position="210"/>
    </location>
</feature>
<dbReference type="EMBL" id="JH687830">
    <property type="protein sequence ID" value="EJD38085.1"/>
    <property type="molecule type" value="Genomic_DNA"/>
</dbReference>
<dbReference type="KEGG" id="adl:AURDEDRAFT_187855"/>
<reference evidence="3" key="1">
    <citation type="journal article" date="2012" name="Science">
        <title>The Paleozoic origin of enzymatic lignin decomposition reconstructed from 31 fungal genomes.</title>
        <authorList>
            <person name="Floudas D."/>
            <person name="Binder M."/>
            <person name="Riley R."/>
            <person name="Barry K."/>
            <person name="Blanchette R.A."/>
            <person name="Henrissat B."/>
            <person name="Martinez A.T."/>
            <person name="Otillar R."/>
            <person name="Spatafora J.W."/>
            <person name="Yadav J.S."/>
            <person name="Aerts A."/>
            <person name="Benoit I."/>
            <person name="Boyd A."/>
            <person name="Carlson A."/>
            <person name="Copeland A."/>
            <person name="Coutinho P.M."/>
            <person name="de Vries R.P."/>
            <person name="Ferreira P."/>
            <person name="Findley K."/>
            <person name="Foster B."/>
            <person name="Gaskell J."/>
            <person name="Glotzer D."/>
            <person name="Gorecki P."/>
            <person name="Heitman J."/>
            <person name="Hesse C."/>
            <person name="Hori C."/>
            <person name="Igarashi K."/>
            <person name="Jurgens J.A."/>
            <person name="Kallen N."/>
            <person name="Kersten P."/>
            <person name="Kohler A."/>
            <person name="Kuees U."/>
            <person name="Kumar T.K.A."/>
            <person name="Kuo A."/>
            <person name="LaButti K."/>
            <person name="Larrondo L.F."/>
            <person name="Lindquist E."/>
            <person name="Ling A."/>
            <person name="Lombard V."/>
            <person name="Lucas S."/>
            <person name="Lundell T."/>
            <person name="Martin R."/>
            <person name="McLaughlin D.J."/>
            <person name="Morgenstern I."/>
            <person name="Morin E."/>
            <person name="Murat C."/>
            <person name="Nagy L.G."/>
            <person name="Nolan M."/>
            <person name="Ohm R.A."/>
            <person name="Patyshakuliyeva A."/>
            <person name="Rokas A."/>
            <person name="Ruiz-Duenas F.J."/>
            <person name="Sabat G."/>
            <person name="Salamov A."/>
            <person name="Samejima M."/>
            <person name="Schmutz J."/>
            <person name="Slot J.C."/>
            <person name="St John F."/>
            <person name="Stenlid J."/>
            <person name="Sun H."/>
            <person name="Sun S."/>
            <person name="Syed K."/>
            <person name="Tsang A."/>
            <person name="Wiebenga A."/>
            <person name="Young D."/>
            <person name="Pisabarro A."/>
            <person name="Eastwood D.C."/>
            <person name="Martin F."/>
            <person name="Cullen D."/>
            <person name="Grigoriev I.V."/>
            <person name="Hibbett D.S."/>
        </authorList>
    </citation>
    <scope>NUCLEOTIDE SEQUENCE [LARGE SCALE GENOMIC DNA]</scope>
    <source>
        <strain evidence="3">TFB10046</strain>
    </source>
</reference>
<dbReference type="AlphaFoldDB" id="J0D0Y5"/>
<dbReference type="InParanoid" id="J0D0Y5"/>
<organism evidence="2 3">
    <name type="scientific">Auricularia subglabra (strain TFB-10046 / SS5)</name>
    <name type="common">White-rot fungus</name>
    <name type="synonym">Auricularia delicata (strain TFB10046)</name>
    <dbReference type="NCBI Taxonomy" id="717982"/>
    <lineage>
        <taxon>Eukaryota</taxon>
        <taxon>Fungi</taxon>
        <taxon>Dikarya</taxon>
        <taxon>Basidiomycota</taxon>
        <taxon>Agaricomycotina</taxon>
        <taxon>Agaricomycetes</taxon>
        <taxon>Auriculariales</taxon>
        <taxon>Auriculariaceae</taxon>
        <taxon>Auricularia</taxon>
    </lineage>
</organism>
<evidence type="ECO:0000313" key="3">
    <source>
        <dbReference type="Proteomes" id="UP000006514"/>
    </source>
</evidence>
<feature type="compositionally biased region" description="Basic and acidic residues" evidence="1">
    <location>
        <begin position="219"/>
        <end position="233"/>
    </location>
</feature>
<feature type="compositionally biased region" description="Low complexity" evidence="1">
    <location>
        <begin position="18"/>
        <end position="30"/>
    </location>
</feature>
<gene>
    <name evidence="2" type="ORF">AURDEDRAFT_187855</name>
</gene>
<proteinExistence type="predicted"/>
<feature type="region of interest" description="Disordered" evidence="1">
    <location>
        <begin position="161"/>
        <end position="260"/>
    </location>
</feature>
<evidence type="ECO:0000313" key="2">
    <source>
        <dbReference type="EMBL" id="EJD38085.1"/>
    </source>
</evidence>